<evidence type="ECO:0000313" key="1">
    <source>
        <dbReference type="EMBL" id="RWS19135.1"/>
    </source>
</evidence>
<organism evidence="1 2">
    <name type="scientific">Leptotrombidium deliense</name>
    <dbReference type="NCBI Taxonomy" id="299467"/>
    <lineage>
        <taxon>Eukaryota</taxon>
        <taxon>Metazoa</taxon>
        <taxon>Ecdysozoa</taxon>
        <taxon>Arthropoda</taxon>
        <taxon>Chelicerata</taxon>
        <taxon>Arachnida</taxon>
        <taxon>Acari</taxon>
        <taxon>Acariformes</taxon>
        <taxon>Trombidiformes</taxon>
        <taxon>Prostigmata</taxon>
        <taxon>Anystina</taxon>
        <taxon>Parasitengona</taxon>
        <taxon>Trombiculoidea</taxon>
        <taxon>Trombiculidae</taxon>
        <taxon>Leptotrombidium</taxon>
    </lineage>
</organism>
<dbReference type="Proteomes" id="UP000288716">
    <property type="component" value="Unassembled WGS sequence"/>
</dbReference>
<dbReference type="VEuPathDB" id="VectorBase:LDEU012905"/>
<dbReference type="OrthoDB" id="9989112at2759"/>
<name>A0A443RVD5_9ACAR</name>
<dbReference type="AlphaFoldDB" id="A0A443RVD5"/>
<dbReference type="InterPro" id="IPR001806">
    <property type="entry name" value="Small_GTPase"/>
</dbReference>
<keyword evidence="2" id="KW-1185">Reference proteome</keyword>
<dbReference type="EMBL" id="NCKV01029750">
    <property type="protein sequence ID" value="RWS19135.1"/>
    <property type="molecule type" value="Genomic_DNA"/>
</dbReference>
<dbReference type="SUPFAM" id="SSF52540">
    <property type="entry name" value="P-loop containing nucleoside triphosphate hydrolases"/>
    <property type="match status" value="1"/>
</dbReference>
<evidence type="ECO:0000313" key="2">
    <source>
        <dbReference type="Proteomes" id="UP000288716"/>
    </source>
</evidence>
<accession>A0A443RVD5</accession>
<gene>
    <name evidence="1" type="ORF">B4U80_14503</name>
</gene>
<dbReference type="Gene3D" id="3.40.50.300">
    <property type="entry name" value="P-loop containing nucleotide triphosphate hydrolases"/>
    <property type="match status" value="1"/>
</dbReference>
<dbReference type="InterPro" id="IPR027417">
    <property type="entry name" value="P-loop_NTPase"/>
</dbReference>
<dbReference type="GO" id="GO:0005525">
    <property type="term" value="F:GTP binding"/>
    <property type="evidence" value="ECO:0007669"/>
    <property type="project" value="InterPro"/>
</dbReference>
<sequence length="68" mass="7589">MDENSSHVNIIRIVVLGDSNVGKTCLLNRYIGNCFNTESEPSFPDLITVKTEVDGIDAKLYIFVIIDK</sequence>
<protein>
    <submittedName>
        <fullName evidence="1">Uncharacterized protein</fullName>
    </submittedName>
</protein>
<dbReference type="Pfam" id="PF00071">
    <property type="entry name" value="Ras"/>
    <property type="match status" value="1"/>
</dbReference>
<proteinExistence type="predicted"/>
<comment type="caution">
    <text evidence="1">The sequence shown here is derived from an EMBL/GenBank/DDBJ whole genome shotgun (WGS) entry which is preliminary data.</text>
</comment>
<dbReference type="GO" id="GO:0003924">
    <property type="term" value="F:GTPase activity"/>
    <property type="evidence" value="ECO:0007669"/>
    <property type="project" value="InterPro"/>
</dbReference>
<reference evidence="1 2" key="1">
    <citation type="journal article" date="2018" name="Gigascience">
        <title>Genomes of trombidid mites reveal novel predicted allergens and laterally-transferred genes associated with secondary metabolism.</title>
        <authorList>
            <person name="Dong X."/>
            <person name="Chaisiri K."/>
            <person name="Xia D."/>
            <person name="Armstrong S.D."/>
            <person name="Fang Y."/>
            <person name="Donnelly M.J."/>
            <person name="Kadowaki T."/>
            <person name="McGarry J.W."/>
            <person name="Darby A.C."/>
            <person name="Makepeace B.L."/>
        </authorList>
    </citation>
    <scope>NUCLEOTIDE SEQUENCE [LARGE SCALE GENOMIC DNA]</scope>
    <source>
        <strain evidence="1">UoL-UT</strain>
    </source>
</reference>